<dbReference type="GO" id="GO:0006506">
    <property type="term" value="P:GPI anchor biosynthetic process"/>
    <property type="evidence" value="ECO:0007669"/>
    <property type="project" value="UniProtKB-UniPathway"/>
</dbReference>
<dbReference type="EC" id="2.4.1.-" evidence="12"/>
<evidence type="ECO:0000256" key="2">
    <source>
        <dbReference type="ARBA" id="ARBA00004687"/>
    </source>
</evidence>
<evidence type="ECO:0000256" key="10">
    <source>
        <dbReference type="ARBA" id="ARBA00023136"/>
    </source>
</evidence>
<feature type="compositionally biased region" description="Pro residues" evidence="13">
    <location>
        <begin position="39"/>
        <end position="51"/>
    </location>
</feature>
<dbReference type="Pfam" id="PF03901">
    <property type="entry name" value="Glyco_transf_22"/>
    <property type="match status" value="1"/>
</dbReference>
<dbReference type="STRING" id="454130.A0A0U5G1S6"/>
<evidence type="ECO:0000256" key="9">
    <source>
        <dbReference type="ARBA" id="ARBA00022989"/>
    </source>
</evidence>
<comment type="pathway">
    <text evidence="2">Glycolipid biosynthesis; glycosylphosphatidylinositol-anchor biosynthesis.</text>
</comment>
<sequence>MSRSLSTRSRSQRSYAPSPASEAAQPFSPSTPAPVTTSVPPPLSRLRPPSPPPDASNNILLFLIAFRLVNALTVRTFFQPDEFFQSLEPAWKIAFGESQGPWITWEWKHQLRSSLHPLIFAAVYTVADLVARTLGLSPALRADLLIAAPGVTQAVIAAVGDYYTWKLARYIYGDRSYESWATLALTVLSPWQWFCSTRTLSNCLETTITIVALNLWPWEWATEAARARPANVNRIRLCLLLAAFACVLRPTNILIWIYLAGVALHRSTWPEKQTLAREAALSGSAILSLSLIVDRFFYGFWTFPPLRFLYFNIAQSLAVFYGKNDFHYYISQGYPLLLTTALPFALFGLYRTLKDRQAVAERGIVVQLATISLAMPGVLSLITHKEVRFIYPLLPALHILSASPLVDFFLPAVATTNRQYLPRRLTLIFLILVNVVIAVYTTVFHASGVISVLGYLREQHSLHGLETTASTGGTDRTYGGITAGFLMPCHSTPWRSHLVEPTIHAWALSCEPPVGLSETEKAAYRDEADQFYDNPNQFLRDHMVGGLRYIPRRPSYVTPPTTPRLPTQPSSPHEWPDYLVFFAQLEPTLKKLLPGAAYGECWRTFNTAWHDDWRRHGDVVVWCLDSAEQEAWRAEKHRREVEERDRQFETIVQAFRKDATSKPSKTWFSWGSPSSEWLWPWQQRKRMTLFGVEVPQWPEWDWPWRKKRSLAGFLAFLRADLPF</sequence>
<feature type="transmembrane region" description="Helical" evidence="12">
    <location>
        <begin position="389"/>
        <end position="413"/>
    </location>
</feature>
<evidence type="ECO:0000313" key="14">
    <source>
        <dbReference type="EMBL" id="CEL05111.1"/>
    </source>
</evidence>
<dbReference type="GO" id="GO:0000026">
    <property type="term" value="F:alpha-1,2-mannosyltransferase activity"/>
    <property type="evidence" value="ECO:0007669"/>
    <property type="project" value="TreeGrafter"/>
</dbReference>
<evidence type="ECO:0000256" key="3">
    <source>
        <dbReference type="ARBA" id="ARBA00006065"/>
    </source>
</evidence>
<comment type="similarity">
    <text evidence="3">Belongs to the glycosyltransferase 22 family. PIGB subfamily.</text>
</comment>
<protein>
    <recommendedName>
        <fullName evidence="12">Mannosyltransferase</fullName>
        <ecNumber evidence="12">2.4.1.-</ecNumber>
    </recommendedName>
</protein>
<evidence type="ECO:0000256" key="11">
    <source>
        <dbReference type="ARBA" id="ARBA00024708"/>
    </source>
</evidence>
<gene>
    <name evidence="14" type="ORF">ASPCAL06231</name>
</gene>
<dbReference type="Proteomes" id="UP000054771">
    <property type="component" value="Unassembled WGS sequence"/>
</dbReference>
<evidence type="ECO:0000256" key="1">
    <source>
        <dbReference type="ARBA" id="ARBA00004477"/>
    </source>
</evidence>
<name>A0A0U5G1S6_ASPCI</name>
<comment type="subcellular location">
    <subcellularLocation>
        <location evidence="1 12">Endoplasmic reticulum membrane</location>
        <topology evidence="1 12">Multi-pass membrane protein</topology>
    </subcellularLocation>
</comment>
<feature type="region of interest" description="Disordered" evidence="13">
    <location>
        <begin position="1"/>
        <end position="51"/>
    </location>
</feature>
<keyword evidence="7 12" id="KW-0812">Transmembrane</keyword>
<dbReference type="PANTHER" id="PTHR22760:SF4">
    <property type="entry name" value="GPI MANNOSYLTRANSFERASE 3"/>
    <property type="match status" value="1"/>
</dbReference>
<feature type="transmembrane region" description="Helical" evidence="12">
    <location>
        <begin position="425"/>
        <end position="456"/>
    </location>
</feature>
<keyword evidence="15" id="KW-1185">Reference proteome</keyword>
<keyword evidence="6" id="KW-0808">Transferase</keyword>
<feature type="transmembrane region" description="Helical" evidence="12">
    <location>
        <begin position="365"/>
        <end position="383"/>
    </location>
</feature>
<keyword evidence="10 12" id="KW-0472">Membrane</keyword>
<evidence type="ECO:0000256" key="12">
    <source>
        <dbReference type="RuleBase" id="RU363075"/>
    </source>
</evidence>
<organism evidence="14 15">
    <name type="scientific">Aspergillus calidoustus</name>
    <dbReference type="NCBI Taxonomy" id="454130"/>
    <lineage>
        <taxon>Eukaryota</taxon>
        <taxon>Fungi</taxon>
        <taxon>Dikarya</taxon>
        <taxon>Ascomycota</taxon>
        <taxon>Pezizomycotina</taxon>
        <taxon>Eurotiomycetes</taxon>
        <taxon>Eurotiomycetidae</taxon>
        <taxon>Eurotiales</taxon>
        <taxon>Aspergillaceae</taxon>
        <taxon>Aspergillus</taxon>
        <taxon>Aspergillus subgen. Nidulantes</taxon>
    </lineage>
</organism>
<keyword evidence="9 12" id="KW-1133">Transmembrane helix</keyword>
<evidence type="ECO:0000256" key="13">
    <source>
        <dbReference type="SAM" id="MobiDB-lite"/>
    </source>
</evidence>
<comment type="function">
    <text evidence="11">Mannosyltransferase involved in glycosylphosphatidylinositol-anchor biosynthesis. Transfers the third mannose to Man2-GlcN-acyl-PI during GPI precursor assembly.</text>
</comment>
<dbReference type="OrthoDB" id="416834at2759"/>
<dbReference type="UniPathway" id="UPA00196"/>
<feature type="transmembrane region" description="Helical" evidence="12">
    <location>
        <begin position="237"/>
        <end position="259"/>
    </location>
</feature>
<evidence type="ECO:0000256" key="6">
    <source>
        <dbReference type="ARBA" id="ARBA00022679"/>
    </source>
</evidence>
<feature type="compositionally biased region" description="Low complexity" evidence="13">
    <location>
        <begin position="26"/>
        <end position="38"/>
    </location>
</feature>
<evidence type="ECO:0000256" key="7">
    <source>
        <dbReference type="ARBA" id="ARBA00022692"/>
    </source>
</evidence>
<evidence type="ECO:0000256" key="5">
    <source>
        <dbReference type="ARBA" id="ARBA00022676"/>
    </source>
</evidence>
<evidence type="ECO:0000256" key="8">
    <source>
        <dbReference type="ARBA" id="ARBA00022824"/>
    </source>
</evidence>
<proteinExistence type="inferred from homology"/>
<keyword evidence="8 12" id="KW-0256">Endoplasmic reticulum</keyword>
<dbReference type="OMA" id="HEWPDYL"/>
<reference evidence="15" key="1">
    <citation type="journal article" date="2016" name="Genome Announc.">
        <title>Draft genome sequences of fungus Aspergillus calidoustus.</title>
        <authorList>
            <person name="Horn F."/>
            <person name="Linde J."/>
            <person name="Mattern D.J."/>
            <person name="Walther G."/>
            <person name="Guthke R."/>
            <person name="Scherlach K."/>
            <person name="Martin K."/>
            <person name="Brakhage A.A."/>
            <person name="Petzke L."/>
            <person name="Valiante V."/>
        </authorList>
    </citation>
    <scope>NUCLEOTIDE SEQUENCE [LARGE SCALE GENOMIC DNA]</scope>
    <source>
        <strain evidence="15">SF006504</strain>
    </source>
</reference>
<accession>A0A0U5G1S6</accession>
<dbReference type="InterPro" id="IPR005599">
    <property type="entry name" value="GPI_mannosylTrfase"/>
</dbReference>
<dbReference type="AlphaFoldDB" id="A0A0U5G1S6"/>
<evidence type="ECO:0000313" key="15">
    <source>
        <dbReference type="Proteomes" id="UP000054771"/>
    </source>
</evidence>
<keyword evidence="5 12" id="KW-0328">Glycosyltransferase</keyword>
<feature type="compositionally biased region" description="Low complexity" evidence="13">
    <location>
        <begin position="1"/>
        <end position="14"/>
    </location>
</feature>
<keyword evidence="4" id="KW-0337">GPI-anchor biosynthesis</keyword>
<dbReference type="EMBL" id="CDMC01000005">
    <property type="protein sequence ID" value="CEL05111.1"/>
    <property type="molecule type" value="Genomic_DNA"/>
</dbReference>
<dbReference type="GO" id="GO:0005789">
    <property type="term" value="C:endoplasmic reticulum membrane"/>
    <property type="evidence" value="ECO:0007669"/>
    <property type="project" value="UniProtKB-SubCell"/>
</dbReference>
<dbReference type="PANTHER" id="PTHR22760">
    <property type="entry name" value="GLYCOSYLTRANSFERASE"/>
    <property type="match status" value="1"/>
</dbReference>
<evidence type="ECO:0000256" key="4">
    <source>
        <dbReference type="ARBA" id="ARBA00022502"/>
    </source>
</evidence>
<feature type="transmembrane region" description="Helical" evidence="12">
    <location>
        <begin position="334"/>
        <end position="353"/>
    </location>
</feature>